<evidence type="ECO:0000256" key="2">
    <source>
        <dbReference type="ARBA" id="ARBA00005988"/>
    </source>
</evidence>
<feature type="domain" description="Succinylglutamate desuccinylase/Aspartoacylase catalytic" evidence="6">
    <location>
        <begin position="47"/>
        <end position="226"/>
    </location>
</feature>
<dbReference type="InterPro" id="IPR057246">
    <property type="entry name" value="CARBOXYPEPT_ZN_1"/>
</dbReference>
<dbReference type="Gene3D" id="3.40.630.10">
    <property type="entry name" value="Zn peptidases"/>
    <property type="match status" value="1"/>
</dbReference>
<gene>
    <name evidence="7" type="ORF">JDO7802_01563</name>
</gene>
<dbReference type="RefSeq" id="WP_055084222.1">
    <property type="nucleotide sequence ID" value="NZ_CXSU01000011.1"/>
</dbReference>
<evidence type="ECO:0000313" key="7">
    <source>
        <dbReference type="EMBL" id="CTQ49549.1"/>
    </source>
</evidence>
<keyword evidence="8" id="KW-1185">Reference proteome</keyword>
<keyword evidence="5" id="KW-0862">Zinc</keyword>
<dbReference type="PANTHER" id="PTHR37326:SF2">
    <property type="entry name" value="SUCCINYLGLUTAMATE DESUCCINYLASE_ASPARTOACYLASE FAMILY PROTEIN"/>
    <property type="match status" value="1"/>
</dbReference>
<dbReference type="CDD" id="cd06251">
    <property type="entry name" value="M14_ASTE_ASPA-like"/>
    <property type="match status" value="1"/>
</dbReference>
<dbReference type="OrthoDB" id="9782876at2"/>
<dbReference type="GO" id="GO:0016811">
    <property type="term" value="F:hydrolase activity, acting on carbon-nitrogen (but not peptide) bonds, in linear amides"/>
    <property type="evidence" value="ECO:0007669"/>
    <property type="project" value="InterPro"/>
</dbReference>
<dbReference type="PROSITE" id="PS00132">
    <property type="entry name" value="CARBOXYPEPT_ZN_1"/>
    <property type="match status" value="1"/>
</dbReference>
<evidence type="ECO:0000256" key="3">
    <source>
        <dbReference type="ARBA" id="ARBA00022723"/>
    </source>
</evidence>
<protein>
    <submittedName>
        <fullName evidence="7">Aspartoacylase</fullName>
    </submittedName>
</protein>
<dbReference type="InterPro" id="IPR043795">
    <property type="entry name" value="N-alpha-Ac-DABA-like"/>
</dbReference>
<dbReference type="PANTHER" id="PTHR37326">
    <property type="entry name" value="BLL3975 PROTEIN"/>
    <property type="match status" value="1"/>
</dbReference>
<dbReference type="InterPro" id="IPR055438">
    <property type="entry name" value="AstE_AspA_cat"/>
</dbReference>
<comment type="similarity">
    <text evidence="2">Belongs to the peptidase M14 family.</text>
</comment>
<dbReference type="GO" id="GO:0046872">
    <property type="term" value="F:metal ion binding"/>
    <property type="evidence" value="ECO:0007669"/>
    <property type="project" value="UniProtKB-KW"/>
</dbReference>
<evidence type="ECO:0000313" key="8">
    <source>
        <dbReference type="Proteomes" id="UP000049222"/>
    </source>
</evidence>
<dbReference type="PIRSF" id="PIRSF039012">
    <property type="entry name" value="ASP"/>
    <property type="match status" value="1"/>
</dbReference>
<organism evidence="7 8">
    <name type="scientific">Jannaschia donghaensis</name>
    <dbReference type="NCBI Taxonomy" id="420998"/>
    <lineage>
        <taxon>Bacteria</taxon>
        <taxon>Pseudomonadati</taxon>
        <taxon>Pseudomonadota</taxon>
        <taxon>Alphaproteobacteria</taxon>
        <taxon>Rhodobacterales</taxon>
        <taxon>Roseobacteraceae</taxon>
        <taxon>Jannaschia</taxon>
    </lineage>
</organism>
<evidence type="ECO:0000259" key="6">
    <source>
        <dbReference type="Pfam" id="PF24827"/>
    </source>
</evidence>
<evidence type="ECO:0000256" key="5">
    <source>
        <dbReference type="ARBA" id="ARBA00022833"/>
    </source>
</evidence>
<dbReference type="SUPFAM" id="SSF53187">
    <property type="entry name" value="Zn-dependent exopeptidases"/>
    <property type="match status" value="1"/>
</dbReference>
<evidence type="ECO:0000256" key="1">
    <source>
        <dbReference type="ARBA" id="ARBA00001947"/>
    </source>
</evidence>
<reference evidence="7 8" key="1">
    <citation type="submission" date="2015-07" db="EMBL/GenBank/DDBJ databases">
        <authorList>
            <person name="Noorani M."/>
        </authorList>
    </citation>
    <scope>NUCLEOTIDE SEQUENCE [LARGE SCALE GENOMIC DNA]</scope>
    <source>
        <strain evidence="7 8">CECT 7802</strain>
    </source>
</reference>
<dbReference type="STRING" id="420998.JDO7802_01563"/>
<keyword evidence="3" id="KW-0479">Metal-binding</keyword>
<comment type="cofactor">
    <cofactor evidence="1">
        <name>Zn(2+)</name>
        <dbReference type="ChEBI" id="CHEBI:29105"/>
    </cofactor>
</comment>
<dbReference type="Pfam" id="PF24827">
    <property type="entry name" value="AstE_AspA_cat"/>
    <property type="match status" value="1"/>
</dbReference>
<sequence length="347" mass="36960">MVRRSAFEIGGTAIPAGTSATVDLPVSHLSDHTPVSMSVKVFHGKTDGPTIFVSAGIHGDEVIGVEIVRRLLRTANLRSVRGTLIVIPIVNAFGFMNHSRYLPDRRDLNRCFPGTPGGSLASRLAHLFLTEIVARCDLGIDLHSAAVHRTNLPQIRISPDNPVTADLAQVFGAPVILQSPLRDGSLRGAAKAMGKDILLFEAGEGLRFDEYSVRVGVAGILRILRYKGMIGGRGIAAAKGAPQTCTSSKWLRAPAGGLLRTYRADGDVVEAGAVLAAVSDPFGREEQEITAPFDGIIVGRAVMPVVNEGDAVFHLARVANVARAETTMDDVTAQMADDPLFDEDEII</sequence>
<dbReference type="EMBL" id="CXSU01000011">
    <property type="protein sequence ID" value="CTQ49549.1"/>
    <property type="molecule type" value="Genomic_DNA"/>
</dbReference>
<dbReference type="InterPro" id="IPR053138">
    <property type="entry name" value="N-alpha-Ac-DABA_deacetylase"/>
</dbReference>
<dbReference type="GO" id="GO:0016788">
    <property type="term" value="F:hydrolase activity, acting on ester bonds"/>
    <property type="evidence" value="ECO:0007669"/>
    <property type="project" value="InterPro"/>
</dbReference>
<evidence type="ECO:0000256" key="4">
    <source>
        <dbReference type="ARBA" id="ARBA00022801"/>
    </source>
</evidence>
<accession>A0A0M6YIE5</accession>
<dbReference type="AlphaFoldDB" id="A0A0M6YIE5"/>
<keyword evidence="4" id="KW-0378">Hydrolase</keyword>
<name>A0A0M6YIE5_9RHOB</name>
<dbReference type="Proteomes" id="UP000049222">
    <property type="component" value="Unassembled WGS sequence"/>
</dbReference>
<proteinExistence type="inferred from homology"/>